<evidence type="ECO:0000256" key="2">
    <source>
        <dbReference type="ARBA" id="ARBA00023125"/>
    </source>
</evidence>
<dbReference type="GO" id="GO:0003677">
    <property type="term" value="F:DNA binding"/>
    <property type="evidence" value="ECO:0007669"/>
    <property type="project" value="UniProtKB-KW"/>
</dbReference>
<sequence length="131" mass="14747">MFTEEKEMAEEEPCAVDVTLRVIGGRWKVLILQDLFTGTRRFSEIHRAVHGITQKMLAQQLREMERHGIVNRLVYAEVPPKVEYSLTPLGKSLWPVLMAMHQWGLEQLAATGNPPPATRESGSQAADLPGR</sequence>
<accession>E6QDN4</accession>
<keyword evidence="2" id="KW-0238">DNA-binding</keyword>
<dbReference type="InterPro" id="IPR002577">
    <property type="entry name" value="HTH_HxlR"/>
</dbReference>
<keyword evidence="3" id="KW-0804">Transcription</keyword>
<gene>
    <name evidence="6" type="ORF">CARN5_1230</name>
</gene>
<dbReference type="Pfam" id="PF01638">
    <property type="entry name" value="HxlR"/>
    <property type="match status" value="1"/>
</dbReference>
<organism evidence="6">
    <name type="scientific">mine drainage metagenome</name>
    <dbReference type="NCBI Taxonomy" id="410659"/>
    <lineage>
        <taxon>unclassified sequences</taxon>
        <taxon>metagenomes</taxon>
        <taxon>ecological metagenomes</taxon>
    </lineage>
</organism>
<dbReference type="PANTHER" id="PTHR33204:SF29">
    <property type="entry name" value="TRANSCRIPTIONAL REGULATOR"/>
    <property type="match status" value="1"/>
</dbReference>
<comment type="caution">
    <text evidence="6">The sequence shown here is derived from an EMBL/GenBank/DDBJ whole genome shotgun (WGS) entry which is preliminary data.</text>
</comment>
<dbReference type="PROSITE" id="PS51118">
    <property type="entry name" value="HTH_HXLR"/>
    <property type="match status" value="1"/>
</dbReference>
<name>E6QDN4_9ZZZZ</name>
<feature type="domain" description="HTH hxlR-type" evidence="5">
    <location>
        <begin position="14"/>
        <end position="112"/>
    </location>
</feature>
<dbReference type="PANTHER" id="PTHR33204">
    <property type="entry name" value="TRANSCRIPTIONAL REGULATOR, MARR FAMILY"/>
    <property type="match status" value="1"/>
</dbReference>
<evidence type="ECO:0000313" key="6">
    <source>
        <dbReference type="EMBL" id="CBI05310.1"/>
    </source>
</evidence>
<protein>
    <submittedName>
        <fullName evidence="6">Predicted transcriptional regulator</fullName>
    </submittedName>
</protein>
<dbReference type="AlphaFoldDB" id="E6QDN4"/>
<dbReference type="EMBL" id="CABP01000106">
    <property type="protein sequence ID" value="CBI05310.1"/>
    <property type="molecule type" value="Genomic_DNA"/>
</dbReference>
<evidence type="ECO:0000256" key="4">
    <source>
        <dbReference type="SAM" id="MobiDB-lite"/>
    </source>
</evidence>
<dbReference type="InterPro" id="IPR036388">
    <property type="entry name" value="WH-like_DNA-bd_sf"/>
</dbReference>
<feature type="region of interest" description="Disordered" evidence="4">
    <location>
        <begin position="109"/>
        <end position="131"/>
    </location>
</feature>
<dbReference type="Gene3D" id="1.10.10.10">
    <property type="entry name" value="Winged helix-like DNA-binding domain superfamily/Winged helix DNA-binding domain"/>
    <property type="match status" value="1"/>
</dbReference>
<reference evidence="6" key="1">
    <citation type="submission" date="2009-10" db="EMBL/GenBank/DDBJ databases">
        <title>Diversity of trophic interactions inside an arsenic-rich microbial ecosystem.</title>
        <authorList>
            <person name="Bertin P.N."/>
            <person name="Heinrich-Salmeron A."/>
            <person name="Pelletier E."/>
            <person name="Goulhen-Chollet F."/>
            <person name="Arsene-Ploetze F."/>
            <person name="Gallien S."/>
            <person name="Calteau A."/>
            <person name="Vallenet D."/>
            <person name="Casiot C."/>
            <person name="Chane-Woon-Ming B."/>
            <person name="Giloteaux L."/>
            <person name="Barakat M."/>
            <person name="Bonnefoy V."/>
            <person name="Bruneel O."/>
            <person name="Chandler M."/>
            <person name="Cleiss J."/>
            <person name="Duran R."/>
            <person name="Elbaz-Poulichet F."/>
            <person name="Fonknechten N."/>
            <person name="Lauga B."/>
            <person name="Mornico D."/>
            <person name="Ortet P."/>
            <person name="Schaeffer C."/>
            <person name="Siguier P."/>
            <person name="Alexander Thil Smith A."/>
            <person name="Van Dorsselaer A."/>
            <person name="Weissenbach J."/>
            <person name="Medigue C."/>
            <person name="Le Paslier D."/>
        </authorList>
    </citation>
    <scope>NUCLEOTIDE SEQUENCE</scope>
</reference>
<keyword evidence="1" id="KW-0805">Transcription regulation</keyword>
<dbReference type="SUPFAM" id="SSF46785">
    <property type="entry name" value="Winged helix' DNA-binding domain"/>
    <property type="match status" value="1"/>
</dbReference>
<evidence type="ECO:0000256" key="3">
    <source>
        <dbReference type="ARBA" id="ARBA00023163"/>
    </source>
</evidence>
<dbReference type="InterPro" id="IPR036390">
    <property type="entry name" value="WH_DNA-bd_sf"/>
</dbReference>
<proteinExistence type="predicted"/>
<evidence type="ECO:0000256" key="1">
    <source>
        <dbReference type="ARBA" id="ARBA00023015"/>
    </source>
</evidence>
<evidence type="ECO:0000259" key="5">
    <source>
        <dbReference type="PROSITE" id="PS51118"/>
    </source>
</evidence>